<evidence type="ECO:0000313" key="4">
    <source>
        <dbReference type="Proteomes" id="UP000185003"/>
    </source>
</evidence>
<dbReference type="RefSeq" id="WP_074238242.1">
    <property type="nucleotide sequence ID" value="NZ_FSRA01000001.1"/>
</dbReference>
<dbReference type="OrthoDB" id="222550at2"/>
<evidence type="ECO:0000259" key="2">
    <source>
        <dbReference type="SMART" id="SM00458"/>
    </source>
</evidence>
<dbReference type="STRING" id="536979.SAMN04488055_1065"/>
<dbReference type="Pfam" id="PF14200">
    <property type="entry name" value="RicinB_lectin_2"/>
    <property type="match status" value="2"/>
</dbReference>
<gene>
    <name evidence="3" type="ORF">SAMN04488055_1065</name>
</gene>
<dbReference type="InterPro" id="IPR026444">
    <property type="entry name" value="Secre_tail"/>
</dbReference>
<dbReference type="EMBL" id="FSRA01000001">
    <property type="protein sequence ID" value="SIN74055.1"/>
    <property type="molecule type" value="Genomic_DNA"/>
</dbReference>
<dbReference type="SMART" id="SM00458">
    <property type="entry name" value="RICIN"/>
    <property type="match status" value="1"/>
</dbReference>
<evidence type="ECO:0000313" key="3">
    <source>
        <dbReference type="EMBL" id="SIN74055.1"/>
    </source>
</evidence>
<feature type="chain" id="PRO_5013178728" evidence="1">
    <location>
        <begin position="21"/>
        <end position="700"/>
    </location>
</feature>
<dbReference type="SUPFAM" id="SSF50370">
    <property type="entry name" value="Ricin B-like lectins"/>
    <property type="match status" value="1"/>
</dbReference>
<dbReference type="Gene3D" id="2.60.40.1180">
    <property type="entry name" value="Golgi alpha-mannosidase II"/>
    <property type="match status" value="1"/>
</dbReference>
<name>A0A1N6DTD8_9BACT</name>
<dbReference type="InterPro" id="IPR039514">
    <property type="entry name" value="6GAL-like"/>
</dbReference>
<keyword evidence="1" id="KW-0732">Signal</keyword>
<evidence type="ECO:0000256" key="1">
    <source>
        <dbReference type="SAM" id="SignalP"/>
    </source>
</evidence>
<dbReference type="PANTHER" id="PTHR42767">
    <property type="entry name" value="ENDO-BETA-1,6-GALACTANASE"/>
    <property type="match status" value="1"/>
</dbReference>
<proteinExistence type="predicted"/>
<dbReference type="InterPro" id="IPR017853">
    <property type="entry name" value="GH"/>
</dbReference>
<dbReference type="SUPFAM" id="SSF51445">
    <property type="entry name" value="(Trans)glycosidases"/>
    <property type="match status" value="1"/>
</dbReference>
<dbReference type="Gene3D" id="3.20.20.80">
    <property type="entry name" value="Glycosidases"/>
    <property type="match status" value="1"/>
</dbReference>
<sequence length="700" mass="77056">MKKKILLFLISLLIARCGFTQTTVVVDPNRKFQTIKGFGVSLSWWANIMGGWGNTAITSVCSDLTSSSELNFNYFRFNIGGGDTPAHNHITQTGGAMPGYKSSRTAAYNWLADSNQIRVLQKIYALKSSAIYEMAGYSPPFWMTKSGCTAGNTDGSDNLLDADYGTYADYLTDIVKHFKDVEGINISKLEPFNEPFSNWWKALGAQEGCMFSRANQKKLIDSVYHRLNSKNMLSWCSIAAMDANTIDQGLTGLNNYVADGIISKVADIAVHSYGGTQRAQLYNAAFAQGKEVWQTESGPLGIASSGMDNYLYMASRIVQDLKEMKAVIWADWQAVSPDNRWGLWTYNVAAKTYQKVKPYYVRKQFSKYIKPGYSILYSNENSVTALNPANNELVMVLINTATASTSYKLDMNLFGTVGSAAVYRTTSTEDCAQLTNIAATNNIYSYSAPAQSITTFVIPVTLAGNPIANGTYRITAKHSNKVMSIAGYSTANGALAEQWDWLNQANEKFIVTLTANGYKIAPSYAASKVLQVNMVSLANSTGVSIWDDYAQDHERFSIIDIGGGYYKIVARHSAKCLAVNNNGTANGDDIVQYEWLNYENFKWSFTDVSSSLLAVSPPVQDSKTSGPLVYPNPSNGPVTINLNTPVKARVQVLDVNGKVRYDNVTANSLLNIDLGKWGKGYYIIRITNEKATYTRPVVIN</sequence>
<dbReference type="Pfam" id="PF18962">
    <property type="entry name" value="Por_Secre_tail"/>
    <property type="match status" value="1"/>
</dbReference>
<dbReference type="AlphaFoldDB" id="A0A1N6DTD8"/>
<dbReference type="NCBIfam" id="TIGR04183">
    <property type="entry name" value="Por_Secre_tail"/>
    <property type="match status" value="1"/>
</dbReference>
<protein>
    <submittedName>
        <fullName evidence="3">Por secretion system C-terminal sorting domain-containing protein</fullName>
    </submittedName>
</protein>
<dbReference type="InterPro" id="IPR000772">
    <property type="entry name" value="Ricin_B_lectin"/>
</dbReference>
<feature type="signal peptide" evidence="1">
    <location>
        <begin position="1"/>
        <end position="20"/>
    </location>
</feature>
<feature type="domain" description="Ricin B lectin" evidence="2">
    <location>
        <begin position="469"/>
        <end position="606"/>
    </location>
</feature>
<dbReference type="Proteomes" id="UP000185003">
    <property type="component" value="Unassembled WGS sequence"/>
</dbReference>
<dbReference type="InterPro" id="IPR035992">
    <property type="entry name" value="Ricin_B-like_lectins"/>
</dbReference>
<dbReference type="CDD" id="cd00161">
    <property type="entry name" value="beta-trefoil_Ricin-like"/>
    <property type="match status" value="1"/>
</dbReference>
<accession>A0A1N6DTD8</accession>
<dbReference type="Pfam" id="PF14587">
    <property type="entry name" value="Glyco_hydr_30_2"/>
    <property type="match status" value="1"/>
</dbReference>
<dbReference type="PANTHER" id="PTHR42767:SF1">
    <property type="entry name" value="ENDO-BETA-1,6-GALACTANASE-LIKE DOMAIN-CONTAINING PROTEIN"/>
    <property type="match status" value="1"/>
</dbReference>
<dbReference type="Gene3D" id="2.80.10.50">
    <property type="match status" value="1"/>
</dbReference>
<organism evidence="3 4">
    <name type="scientific">Chitinophaga niabensis</name>
    <dbReference type="NCBI Taxonomy" id="536979"/>
    <lineage>
        <taxon>Bacteria</taxon>
        <taxon>Pseudomonadati</taxon>
        <taxon>Bacteroidota</taxon>
        <taxon>Chitinophagia</taxon>
        <taxon>Chitinophagales</taxon>
        <taxon>Chitinophagaceae</taxon>
        <taxon>Chitinophaga</taxon>
    </lineage>
</organism>
<dbReference type="InterPro" id="IPR039743">
    <property type="entry name" value="6GAL/EXGAL"/>
</dbReference>
<reference evidence="3 4" key="1">
    <citation type="submission" date="2016-11" db="EMBL/GenBank/DDBJ databases">
        <authorList>
            <person name="Jaros S."/>
            <person name="Januszkiewicz K."/>
            <person name="Wedrychowicz H."/>
        </authorList>
    </citation>
    <scope>NUCLEOTIDE SEQUENCE [LARGE SCALE GENOMIC DNA]</scope>
    <source>
        <strain evidence="3 4">DSM 24787</strain>
    </source>
</reference>
<dbReference type="GO" id="GO:0004553">
    <property type="term" value="F:hydrolase activity, hydrolyzing O-glycosyl compounds"/>
    <property type="evidence" value="ECO:0007669"/>
    <property type="project" value="InterPro"/>
</dbReference>
<keyword evidence="4" id="KW-1185">Reference proteome</keyword>
<dbReference type="InterPro" id="IPR013780">
    <property type="entry name" value="Glyco_hydro_b"/>
</dbReference>